<dbReference type="RefSeq" id="WP_201635171.1">
    <property type="nucleotide sequence ID" value="NZ_JAEQNB010000003.1"/>
</dbReference>
<sequence length="55" mass="6020">MKKRTLLILAILTLSFATSSAFAAEGQGEQSKNAGVGGKHNFDQWQTIKRLQITN</sequence>
<keyword evidence="1" id="KW-0732">Signal</keyword>
<evidence type="ECO:0000256" key="1">
    <source>
        <dbReference type="SAM" id="SignalP"/>
    </source>
</evidence>
<proteinExistence type="predicted"/>
<dbReference type="Proteomes" id="UP000602284">
    <property type="component" value="Unassembled WGS sequence"/>
</dbReference>
<protein>
    <submittedName>
        <fullName evidence="2">Uncharacterized protein</fullName>
    </submittedName>
</protein>
<comment type="caution">
    <text evidence="2">The sequence shown here is derived from an EMBL/GenBank/DDBJ whole genome shotgun (WGS) entry which is preliminary data.</text>
</comment>
<evidence type="ECO:0000313" key="3">
    <source>
        <dbReference type="Proteomes" id="UP000602284"/>
    </source>
</evidence>
<reference evidence="2 3" key="1">
    <citation type="submission" date="2021-01" db="EMBL/GenBank/DDBJ databases">
        <title>Tumebacillus sp. strain ITR2 16S ribosomal RNA gene Genome sequencing and assembly.</title>
        <authorList>
            <person name="Kang M."/>
        </authorList>
    </citation>
    <scope>NUCLEOTIDE SEQUENCE [LARGE SCALE GENOMIC DNA]</scope>
    <source>
        <strain evidence="2 3">ITR2</strain>
    </source>
</reference>
<organism evidence="2 3">
    <name type="scientific">Tumebacillus amylolyticus</name>
    <dbReference type="NCBI Taxonomy" id="2801339"/>
    <lineage>
        <taxon>Bacteria</taxon>
        <taxon>Bacillati</taxon>
        <taxon>Bacillota</taxon>
        <taxon>Bacilli</taxon>
        <taxon>Bacillales</taxon>
        <taxon>Alicyclobacillaceae</taxon>
        <taxon>Tumebacillus</taxon>
    </lineage>
</organism>
<accession>A0ABS1JAJ4</accession>
<evidence type="ECO:0000313" key="2">
    <source>
        <dbReference type="EMBL" id="MBL0387307.1"/>
    </source>
</evidence>
<feature type="chain" id="PRO_5047289471" evidence="1">
    <location>
        <begin position="24"/>
        <end position="55"/>
    </location>
</feature>
<name>A0ABS1JAJ4_9BACL</name>
<keyword evidence="3" id="KW-1185">Reference proteome</keyword>
<feature type="signal peptide" evidence="1">
    <location>
        <begin position="1"/>
        <end position="23"/>
    </location>
</feature>
<dbReference type="EMBL" id="JAEQNB010000003">
    <property type="protein sequence ID" value="MBL0387307.1"/>
    <property type="molecule type" value="Genomic_DNA"/>
</dbReference>
<gene>
    <name evidence="2" type="ORF">JJB07_11655</name>
</gene>